<keyword evidence="4" id="KW-1185">Reference proteome</keyword>
<reference evidence="3 4" key="1">
    <citation type="submission" date="2022-08" db="EMBL/GenBank/DDBJ databases">
        <title>Reclassification of Massilia species as members of the genera Telluria, Duganella, Pseudoduganella, Mokoshia gen. nov. and Zemynaea gen. nov. using orthogonal and non-orthogonal genome-based approaches.</title>
        <authorList>
            <person name="Bowman J.P."/>
        </authorList>
    </citation>
    <scope>NUCLEOTIDE SEQUENCE [LARGE SCALE GENOMIC DNA]</scope>
    <source>
        <strain evidence="3 4">LMG 28164</strain>
    </source>
</reference>
<feature type="transmembrane region" description="Helical" evidence="1">
    <location>
        <begin position="96"/>
        <end position="115"/>
    </location>
</feature>
<keyword evidence="1" id="KW-0472">Membrane</keyword>
<dbReference type="Pfam" id="PF00892">
    <property type="entry name" value="EamA"/>
    <property type="match status" value="1"/>
</dbReference>
<dbReference type="EMBL" id="JANUGX010000003">
    <property type="protein sequence ID" value="MCS0588255.1"/>
    <property type="molecule type" value="Genomic_DNA"/>
</dbReference>
<evidence type="ECO:0000313" key="3">
    <source>
        <dbReference type="EMBL" id="MCS0588255.1"/>
    </source>
</evidence>
<feature type="transmembrane region" description="Helical" evidence="1">
    <location>
        <begin position="33"/>
        <end position="54"/>
    </location>
</feature>
<proteinExistence type="predicted"/>
<evidence type="ECO:0000256" key="1">
    <source>
        <dbReference type="SAM" id="Phobius"/>
    </source>
</evidence>
<feature type="transmembrane region" description="Helical" evidence="1">
    <location>
        <begin position="121"/>
        <end position="138"/>
    </location>
</feature>
<gene>
    <name evidence="3" type="ORF">NX782_03445</name>
</gene>
<feature type="domain" description="EamA" evidence="2">
    <location>
        <begin position="3"/>
        <end position="138"/>
    </location>
</feature>
<dbReference type="SUPFAM" id="SSF103481">
    <property type="entry name" value="Multidrug resistance efflux transporter EmrE"/>
    <property type="match status" value="1"/>
</dbReference>
<sequence>MDRWIVYAFVSMGFAGFTSVIAKLGLTGISGDLGLAIRTCFVFVFVLLFAAVVVPTSQLEALSWRNFLWLGLSGVTTAASWVFYYKAIKLGDVSTVALVDKGSVIVSLFLAWLILQEAITLPKLIGGSCIALGLLIIARG</sequence>
<evidence type="ECO:0000313" key="4">
    <source>
        <dbReference type="Proteomes" id="UP001205560"/>
    </source>
</evidence>
<organism evidence="3 4">
    <name type="scientific">Massilia norwichensis</name>
    <dbReference type="NCBI Taxonomy" id="1442366"/>
    <lineage>
        <taxon>Bacteria</taxon>
        <taxon>Pseudomonadati</taxon>
        <taxon>Pseudomonadota</taxon>
        <taxon>Betaproteobacteria</taxon>
        <taxon>Burkholderiales</taxon>
        <taxon>Oxalobacteraceae</taxon>
        <taxon>Telluria group</taxon>
        <taxon>Massilia</taxon>
    </lineage>
</organism>
<dbReference type="Gene3D" id="1.10.3730.20">
    <property type="match status" value="1"/>
</dbReference>
<dbReference type="InterPro" id="IPR037185">
    <property type="entry name" value="EmrE-like"/>
</dbReference>
<keyword evidence="1" id="KW-0812">Transmembrane</keyword>
<feature type="transmembrane region" description="Helical" evidence="1">
    <location>
        <begin position="6"/>
        <end position="26"/>
    </location>
</feature>
<protein>
    <submittedName>
        <fullName evidence="3">EamA family transporter</fullName>
    </submittedName>
</protein>
<name>A0ABT2A310_9BURK</name>
<evidence type="ECO:0000259" key="2">
    <source>
        <dbReference type="Pfam" id="PF00892"/>
    </source>
</evidence>
<keyword evidence="1" id="KW-1133">Transmembrane helix</keyword>
<dbReference type="InterPro" id="IPR000620">
    <property type="entry name" value="EamA_dom"/>
</dbReference>
<dbReference type="RefSeq" id="WP_258844072.1">
    <property type="nucleotide sequence ID" value="NZ_JANUGX010000003.1"/>
</dbReference>
<accession>A0ABT2A310</accession>
<comment type="caution">
    <text evidence="3">The sequence shown here is derived from an EMBL/GenBank/DDBJ whole genome shotgun (WGS) entry which is preliminary data.</text>
</comment>
<dbReference type="Proteomes" id="UP001205560">
    <property type="component" value="Unassembled WGS sequence"/>
</dbReference>
<feature type="transmembrane region" description="Helical" evidence="1">
    <location>
        <begin position="66"/>
        <end position="84"/>
    </location>
</feature>